<feature type="domain" description="AB hydrolase-1" evidence="1">
    <location>
        <begin position="48"/>
        <end position="299"/>
    </location>
</feature>
<dbReference type="InterPro" id="IPR000073">
    <property type="entry name" value="AB_hydrolase_1"/>
</dbReference>
<dbReference type="AlphaFoldDB" id="A0A7Z9BTA6"/>
<dbReference type="InterPro" id="IPR029058">
    <property type="entry name" value="AB_hydrolase_fold"/>
</dbReference>
<evidence type="ECO:0000259" key="1">
    <source>
        <dbReference type="Pfam" id="PF12697"/>
    </source>
</evidence>
<protein>
    <recommendedName>
        <fullName evidence="1">AB hydrolase-1 domain-containing protein</fullName>
    </recommendedName>
</protein>
<sequence length="313" mass="35058">MIGGYLLSSASWQDQVGCQRDWIWRGWRVRYTYSRPGLSLSSSPSYPLLFLHGFGASIGHWRYNLAVLSQTHTVYALDLLGFGGSEKAIATYNTQLWVDLVYDFWKTFIREPVILVGNSIGSLVSLMVASQDPKLAKGLVLISLPDPGLQLEMLPPWSIPVVETVQNIVASPPVLRLFFALARRPSFVRRWVKLAYNNPDAITDELVGILVTPALERGAARAFCAILKMMGNPRLGPTVKSLFPQLTVPILLLCGLEDRLIPVKFANPRQYLQYYSQLKLVELENAGHCAHDECPERVNGEILTWLQESFDLG</sequence>
<dbReference type="Proteomes" id="UP000182190">
    <property type="component" value="Unassembled WGS sequence"/>
</dbReference>
<dbReference type="Gene3D" id="3.40.50.1820">
    <property type="entry name" value="alpha/beta hydrolase"/>
    <property type="match status" value="1"/>
</dbReference>
<dbReference type="PANTHER" id="PTHR46438:SF2">
    <property type="entry name" value="ALPHA_BETA-HYDROLASES SUPERFAMILY PROTEIN"/>
    <property type="match status" value="1"/>
</dbReference>
<evidence type="ECO:0000313" key="3">
    <source>
        <dbReference type="Proteomes" id="UP000182190"/>
    </source>
</evidence>
<keyword evidence="3" id="KW-1185">Reference proteome</keyword>
<organism evidence="2 3">
    <name type="scientific">Planktothrix paucivesiculata PCC 9631</name>
    <dbReference type="NCBI Taxonomy" id="671071"/>
    <lineage>
        <taxon>Bacteria</taxon>
        <taxon>Bacillati</taxon>
        <taxon>Cyanobacteriota</taxon>
        <taxon>Cyanophyceae</taxon>
        <taxon>Oscillatoriophycideae</taxon>
        <taxon>Oscillatoriales</taxon>
        <taxon>Microcoleaceae</taxon>
        <taxon>Planktothrix</taxon>
    </lineage>
</organism>
<dbReference type="PANTHER" id="PTHR46438">
    <property type="entry name" value="ALPHA/BETA-HYDROLASES SUPERFAMILY PROTEIN"/>
    <property type="match status" value="1"/>
</dbReference>
<proteinExistence type="predicted"/>
<accession>A0A7Z9BTA6</accession>
<comment type="caution">
    <text evidence="2">The sequence shown here is derived from an EMBL/GenBank/DDBJ whole genome shotgun (WGS) entry which is preliminary data.</text>
</comment>
<dbReference type="EMBL" id="CZCS02000180">
    <property type="protein sequence ID" value="VXD18558.1"/>
    <property type="molecule type" value="Genomic_DNA"/>
</dbReference>
<gene>
    <name evidence="2" type="ORF">PL9631_400034</name>
</gene>
<name>A0A7Z9BTA6_9CYAN</name>
<evidence type="ECO:0000313" key="2">
    <source>
        <dbReference type="EMBL" id="VXD18558.1"/>
    </source>
</evidence>
<dbReference type="PRINTS" id="PR00111">
    <property type="entry name" value="ABHYDROLASE"/>
</dbReference>
<reference evidence="2" key="1">
    <citation type="submission" date="2019-10" db="EMBL/GenBank/DDBJ databases">
        <authorList>
            <consortium name="Genoscope - CEA"/>
            <person name="William W."/>
        </authorList>
    </citation>
    <scope>NUCLEOTIDE SEQUENCE [LARGE SCALE GENOMIC DNA]</scope>
    <source>
        <strain evidence="2">BBR_PRJEB10994</strain>
    </source>
</reference>
<dbReference type="SUPFAM" id="SSF53474">
    <property type="entry name" value="alpha/beta-Hydrolases"/>
    <property type="match status" value="1"/>
</dbReference>
<dbReference type="Pfam" id="PF12697">
    <property type="entry name" value="Abhydrolase_6"/>
    <property type="match status" value="1"/>
</dbReference>